<keyword evidence="1" id="KW-0812">Transmembrane</keyword>
<dbReference type="PROSITE" id="PS51257">
    <property type="entry name" value="PROKAR_LIPOPROTEIN"/>
    <property type="match status" value="1"/>
</dbReference>
<feature type="transmembrane region" description="Helical" evidence="1">
    <location>
        <begin position="39"/>
        <end position="59"/>
    </location>
</feature>
<keyword evidence="1" id="KW-0472">Membrane</keyword>
<accession>A0A412G2W2</accession>
<evidence type="ECO:0000313" key="3">
    <source>
        <dbReference type="Proteomes" id="UP000284178"/>
    </source>
</evidence>
<proteinExistence type="predicted"/>
<dbReference type="Proteomes" id="UP000284178">
    <property type="component" value="Unassembled WGS sequence"/>
</dbReference>
<dbReference type="GeneID" id="83015407"/>
<gene>
    <name evidence="2" type="ORF">DWY25_08315</name>
</gene>
<comment type="caution">
    <text evidence="2">The sequence shown here is derived from an EMBL/GenBank/DDBJ whole genome shotgun (WGS) entry which is preliminary data.</text>
</comment>
<keyword evidence="1" id="KW-1133">Transmembrane helix</keyword>
<dbReference type="AlphaFoldDB" id="A0A412G2W2"/>
<dbReference type="EMBL" id="QRUP01000008">
    <property type="protein sequence ID" value="RGR74773.1"/>
    <property type="molecule type" value="Genomic_DNA"/>
</dbReference>
<protein>
    <recommendedName>
        <fullName evidence="4">DUF378 domain-containing protein</fullName>
    </recommendedName>
</protein>
<evidence type="ECO:0000256" key="1">
    <source>
        <dbReference type="SAM" id="Phobius"/>
    </source>
</evidence>
<keyword evidence="3" id="KW-1185">Reference proteome</keyword>
<reference evidence="2 3" key="1">
    <citation type="submission" date="2018-08" db="EMBL/GenBank/DDBJ databases">
        <title>A genome reference for cultivated species of the human gut microbiota.</title>
        <authorList>
            <person name="Zou Y."/>
            <person name="Xue W."/>
            <person name="Luo G."/>
        </authorList>
    </citation>
    <scope>NUCLEOTIDE SEQUENCE [LARGE SCALE GENOMIC DNA]</scope>
    <source>
        <strain evidence="2 3">AF24-29</strain>
    </source>
</reference>
<organism evidence="2 3">
    <name type="scientific">Holdemania filiformis</name>
    <dbReference type="NCBI Taxonomy" id="61171"/>
    <lineage>
        <taxon>Bacteria</taxon>
        <taxon>Bacillati</taxon>
        <taxon>Bacillota</taxon>
        <taxon>Erysipelotrichia</taxon>
        <taxon>Erysipelotrichales</taxon>
        <taxon>Erysipelotrichaceae</taxon>
        <taxon>Holdemania</taxon>
    </lineage>
</organism>
<dbReference type="RefSeq" id="WP_006060925.1">
    <property type="nucleotide sequence ID" value="NZ_CABJCV010000008.1"/>
</dbReference>
<name>A0A412G2W2_9FIRM</name>
<sequence length="64" mass="7000">MKRILNVSLFLSILACLFYGLDGIFNLDLIASLSLRAPSAAVILKVIFAACGMINILWFSDDAH</sequence>
<evidence type="ECO:0008006" key="4">
    <source>
        <dbReference type="Google" id="ProtNLM"/>
    </source>
</evidence>
<evidence type="ECO:0000313" key="2">
    <source>
        <dbReference type="EMBL" id="RGR74773.1"/>
    </source>
</evidence>